<organism evidence="7 8">
    <name type="scientific">Candidatus Roizmanbacteria bacterium RIFCSPLOWO2_02_FULL_36_11</name>
    <dbReference type="NCBI Taxonomy" id="1802071"/>
    <lineage>
        <taxon>Bacteria</taxon>
        <taxon>Candidatus Roizmaniibacteriota</taxon>
    </lineage>
</organism>
<dbReference type="SUPFAM" id="SSF110324">
    <property type="entry name" value="Ribosomal L27 protein-like"/>
    <property type="match status" value="1"/>
</dbReference>
<evidence type="ECO:0000256" key="1">
    <source>
        <dbReference type="ARBA" id="ARBA00010797"/>
    </source>
</evidence>
<dbReference type="GO" id="GO:0003735">
    <property type="term" value="F:structural constituent of ribosome"/>
    <property type="evidence" value="ECO:0007669"/>
    <property type="project" value="InterPro"/>
</dbReference>
<evidence type="ECO:0000256" key="6">
    <source>
        <dbReference type="SAM" id="MobiDB-lite"/>
    </source>
</evidence>
<evidence type="ECO:0000313" key="7">
    <source>
        <dbReference type="EMBL" id="OGK54586.1"/>
    </source>
</evidence>
<dbReference type="InterPro" id="IPR001684">
    <property type="entry name" value="Ribosomal_bL27"/>
</dbReference>
<dbReference type="Gene3D" id="2.40.50.100">
    <property type="match status" value="1"/>
</dbReference>
<dbReference type="EMBL" id="MGAV01000014">
    <property type="protein sequence ID" value="OGK54586.1"/>
    <property type="molecule type" value="Genomic_DNA"/>
</dbReference>
<evidence type="ECO:0000256" key="5">
    <source>
        <dbReference type="ARBA" id="ARBA00035477"/>
    </source>
</evidence>
<dbReference type="PANTHER" id="PTHR15893">
    <property type="entry name" value="RIBOSOMAL PROTEIN L27"/>
    <property type="match status" value="1"/>
</dbReference>
<reference evidence="7 8" key="1">
    <citation type="journal article" date="2016" name="Nat. Commun.">
        <title>Thousands of microbial genomes shed light on interconnected biogeochemical processes in an aquifer system.</title>
        <authorList>
            <person name="Anantharaman K."/>
            <person name="Brown C.T."/>
            <person name="Hug L.A."/>
            <person name="Sharon I."/>
            <person name="Castelle C.J."/>
            <person name="Probst A.J."/>
            <person name="Thomas B.C."/>
            <person name="Singh A."/>
            <person name="Wilkins M.J."/>
            <person name="Karaoz U."/>
            <person name="Brodie E.L."/>
            <person name="Williams K.H."/>
            <person name="Hubbard S.S."/>
            <person name="Banfield J.F."/>
        </authorList>
    </citation>
    <scope>NUCLEOTIDE SEQUENCE [LARGE SCALE GENOMIC DNA]</scope>
</reference>
<dbReference type="PROSITE" id="PS00831">
    <property type="entry name" value="RIBOSOMAL_L27"/>
    <property type="match status" value="1"/>
</dbReference>
<comment type="caution">
    <text evidence="7">The sequence shown here is derived from an EMBL/GenBank/DDBJ whole genome shotgun (WGS) entry which is preliminary data.</text>
</comment>
<keyword evidence="2 7" id="KW-0689">Ribosomal protein</keyword>
<protein>
    <recommendedName>
        <fullName evidence="4">Large ribosomal subunit protein bL27</fullName>
    </recommendedName>
    <alternativeName>
        <fullName evidence="5">50S ribosomal protein L27</fullName>
    </alternativeName>
</protein>
<proteinExistence type="inferred from homology"/>
<dbReference type="PRINTS" id="PR00063">
    <property type="entry name" value="RIBOSOMALL27"/>
</dbReference>
<evidence type="ECO:0000256" key="3">
    <source>
        <dbReference type="ARBA" id="ARBA00023274"/>
    </source>
</evidence>
<gene>
    <name evidence="7" type="ORF">A3H78_01735</name>
</gene>
<evidence type="ECO:0000256" key="4">
    <source>
        <dbReference type="ARBA" id="ARBA00035175"/>
    </source>
</evidence>
<dbReference type="PANTHER" id="PTHR15893:SF0">
    <property type="entry name" value="LARGE RIBOSOMAL SUBUNIT PROTEIN BL27M"/>
    <property type="match status" value="1"/>
</dbReference>
<evidence type="ECO:0000256" key="2">
    <source>
        <dbReference type="ARBA" id="ARBA00022980"/>
    </source>
</evidence>
<keyword evidence="3" id="KW-0687">Ribonucleoprotein</keyword>
<name>A0A1F7JGA5_9BACT</name>
<feature type="region of interest" description="Disordered" evidence="6">
    <location>
        <begin position="1"/>
        <end position="21"/>
    </location>
</feature>
<accession>A0A1F7JGA5</accession>
<dbReference type="GO" id="GO:0022625">
    <property type="term" value="C:cytosolic large ribosomal subunit"/>
    <property type="evidence" value="ECO:0007669"/>
    <property type="project" value="TreeGrafter"/>
</dbReference>
<sequence>MAHTKSQKTTRGNKDSVSKRLGVKIYGNQKAKVGNVIIRQRGTKCQAGEGTRLGRDYTIYAVVDGIVQFKKRDDKQYVSVVPRQ</sequence>
<evidence type="ECO:0000313" key="8">
    <source>
        <dbReference type="Proteomes" id="UP000177418"/>
    </source>
</evidence>
<comment type="similarity">
    <text evidence="1">Belongs to the bacterial ribosomal protein bL27 family.</text>
</comment>
<dbReference type="Proteomes" id="UP000177418">
    <property type="component" value="Unassembled WGS sequence"/>
</dbReference>
<dbReference type="InterPro" id="IPR018261">
    <property type="entry name" value="Ribosomal_bL27_CS"/>
</dbReference>
<dbReference type="Pfam" id="PF01016">
    <property type="entry name" value="Ribosomal_L27"/>
    <property type="match status" value="1"/>
</dbReference>
<dbReference type="AlphaFoldDB" id="A0A1F7JGA5"/>
<dbReference type="GO" id="GO:0006412">
    <property type="term" value="P:translation"/>
    <property type="evidence" value="ECO:0007669"/>
    <property type="project" value="InterPro"/>
</dbReference>